<feature type="transmembrane region" description="Helical" evidence="6">
    <location>
        <begin position="98"/>
        <end position="122"/>
    </location>
</feature>
<feature type="transmembrane region" description="Helical" evidence="6">
    <location>
        <begin position="73"/>
        <end position="92"/>
    </location>
</feature>
<accession>A0ABW3NDS2</accession>
<gene>
    <name evidence="7" type="ORF">ACFQ19_00540</name>
</gene>
<dbReference type="Pfam" id="PF03899">
    <property type="entry name" value="ATP-synt_I"/>
    <property type="match status" value="1"/>
</dbReference>
<evidence type="ECO:0000256" key="4">
    <source>
        <dbReference type="ARBA" id="ARBA00022989"/>
    </source>
</evidence>
<evidence type="ECO:0000256" key="1">
    <source>
        <dbReference type="ARBA" id="ARBA00004651"/>
    </source>
</evidence>
<evidence type="ECO:0000256" key="5">
    <source>
        <dbReference type="ARBA" id="ARBA00023136"/>
    </source>
</evidence>
<dbReference type="InterPro" id="IPR039072">
    <property type="entry name" value="ATP_synth_I_Bacilli"/>
</dbReference>
<protein>
    <submittedName>
        <fullName evidence="7">ATP synthase subunit I</fullName>
    </submittedName>
</protein>
<dbReference type="RefSeq" id="WP_379589915.1">
    <property type="nucleotide sequence ID" value="NZ_JBHTKK010000001.1"/>
</dbReference>
<dbReference type="PANTHER" id="PTHR40035:SF1">
    <property type="entry name" value="ATP SYNTHASE PROTEIN I"/>
    <property type="match status" value="1"/>
</dbReference>
<dbReference type="PANTHER" id="PTHR40035">
    <property type="entry name" value="ATP SYNTHASE PROTEIN I"/>
    <property type="match status" value="1"/>
</dbReference>
<comment type="caution">
    <text evidence="7">The sequence shown here is derived from an EMBL/GenBank/DDBJ whole genome shotgun (WGS) entry which is preliminary data.</text>
</comment>
<sequence>MSNFDNMVIRQRKWMFYWLAILVLCAGFLPQTRIFLGLILGSSVSFYNLWLLQYKSNQLGKTVAAGENTRSGLGTFSRMTAAVLAVVIAMQFEEYFHLYAVIFGIISSYVIMALDIIFYQIIIRNRQRDKSF</sequence>
<dbReference type="EMBL" id="JBHTKK010000001">
    <property type="protein sequence ID" value="MFD1064500.1"/>
    <property type="molecule type" value="Genomic_DNA"/>
</dbReference>
<evidence type="ECO:0000256" key="3">
    <source>
        <dbReference type="ARBA" id="ARBA00022692"/>
    </source>
</evidence>
<evidence type="ECO:0000313" key="7">
    <source>
        <dbReference type="EMBL" id="MFD1064500.1"/>
    </source>
</evidence>
<feature type="transmembrane region" description="Helical" evidence="6">
    <location>
        <begin position="35"/>
        <end position="52"/>
    </location>
</feature>
<keyword evidence="5 6" id="KW-0472">Membrane</keyword>
<keyword evidence="3 6" id="KW-0812">Transmembrane</keyword>
<reference evidence="8" key="1">
    <citation type="journal article" date="2019" name="Int. J. Syst. Evol. Microbiol.">
        <title>The Global Catalogue of Microorganisms (GCM) 10K type strain sequencing project: providing services to taxonomists for standard genome sequencing and annotation.</title>
        <authorList>
            <consortium name="The Broad Institute Genomics Platform"/>
            <consortium name="The Broad Institute Genome Sequencing Center for Infectious Disease"/>
            <person name="Wu L."/>
            <person name="Ma J."/>
        </authorList>
    </citation>
    <scope>NUCLEOTIDE SEQUENCE [LARGE SCALE GENOMIC DNA]</scope>
    <source>
        <strain evidence="8">CCUG 56608</strain>
    </source>
</reference>
<keyword evidence="8" id="KW-1185">Reference proteome</keyword>
<dbReference type="Proteomes" id="UP001597041">
    <property type="component" value="Unassembled WGS sequence"/>
</dbReference>
<evidence type="ECO:0000256" key="6">
    <source>
        <dbReference type="SAM" id="Phobius"/>
    </source>
</evidence>
<evidence type="ECO:0000256" key="2">
    <source>
        <dbReference type="ARBA" id="ARBA00022475"/>
    </source>
</evidence>
<evidence type="ECO:0000313" key="8">
    <source>
        <dbReference type="Proteomes" id="UP001597041"/>
    </source>
</evidence>
<keyword evidence="4 6" id="KW-1133">Transmembrane helix</keyword>
<proteinExistence type="predicted"/>
<organism evidence="7 8">
    <name type="scientific">Oceanobacillus locisalsi</name>
    <dbReference type="NCBI Taxonomy" id="546107"/>
    <lineage>
        <taxon>Bacteria</taxon>
        <taxon>Bacillati</taxon>
        <taxon>Bacillota</taxon>
        <taxon>Bacilli</taxon>
        <taxon>Bacillales</taxon>
        <taxon>Bacillaceae</taxon>
        <taxon>Oceanobacillus</taxon>
    </lineage>
</organism>
<dbReference type="InterPro" id="IPR005598">
    <property type="entry name" value="ATP_synth_I"/>
</dbReference>
<keyword evidence="2" id="KW-1003">Cell membrane</keyword>
<comment type="subcellular location">
    <subcellularLocation>
        <location evidence="1">Cell membrane</location>
        <topology evidence="1">Multi-pass membrane protein</topology>
    </subcellularLocation>
</comment>
<name>A0ABW3NDS2_9BACI</name>
<feature type="transmembrane region" description="Helical" evidence="6">
    <location>
        <begin position="12"/>
        <end position="29"/>
    </location>
</feature>